<keyword evidence="1" id="KW-0472">Membrane</keyword>
<dbReference type="HOGENOM" id="CLU_2586841_0_0_10"/>
<protein>
    <submittedName>
        <fullName evidence="2">Uncharacterized protein</fullName>
    </submittedName>
</protein>
<reference evidence="2" key="1">
    <citation type="submission" date="2009-09" db="EMBL/GenBank/DDBJ databases">
        <authorList>
            <person name="Weinstock G."/>
            <person name="Sodergren E."/>
            <person name="Clifton S."/>
            <person name="Fulton L."/>
            <person name="Fulton B."/>
            <person name="Courtney L."/>
            <person name="Fronick C."/>
            <person name="Harrison M."/>
            <person name="Strong C."/>
            <person name="Farmer C."/>
            <person name="Delahaunty K."/>
            <person name="Markovic C."/>
            <person name="Hall O."/>
            <person name="Minx P."/>
            <person name="Tomlinson C."/>
            <person name="Mitreva M."/>
            <person name="Nelson J."/>
            <person name="Hou S."/>
            <person name="Wollam A."/>
            <person name="Pepin K.H."/>
            <person name="Johnson M."/>
            <person name="Bhonagiri V."/>
            <person name="Nash W.E."/>
            <person name="Warren W."/>
            <person name="Chinwalla A."/>
            <person name="Mardis E.R."/>
            <person name="Wilson R.K."/>
        </authorList>
    </citation>
    <scope>NUCLEOTIDE SEQUENCE [LARGE SCALE GENOMIC DNA]</scope>
    <source>
        <strain evidence="2">ATCC 51259</strain>
    </source>
</reference>
<gene>
    <name evidence="2" type="ORF">GCWU000325_01309</name>
</gene>
<evidence type="ECO:0000313" key="3">
    <source>
        <dbReference type="Proteomes" id="UP000003460"/>
    </source>
</evidence>
<keyword evidence="3" id="KW-1185">Reference proteome</keyword>
<keyword evidence="1" id="KW-1133">Transmembrane helix</keyword>
<dbReference type="STRING" id="626522.GCWU000325_01309"/>
<sequence>MPTFKVNNGSGGLQHPSLPFSFCLLWLACAFLLLSFAESLTLPVADFVCFLFYHERKPFLSRAHTLFIVSANLCCRDKKG</sequence>
<dbReference type="EMBL" id="ACIJ02000018">
    <property type="protein sequence ID" value="EEX71774.1"/>
    <property type="molecule type" value="Genomic_DNA"/>
</dbReference>
<dbReference type="PROSITE" id="PS51257">
    <property type="entry name" value="PROKAR_LIPOPROTEIN"/>
    <property type="match status" value="1"/>
</dbReference>
<organism evidence="2 3">
    <name type="scientific">Alloprevotella tannerae ATCC 51259</name>
    <dbReference type="NCBI Taxonomy" id="626522"/>
    <lineage>
        <taxon>Bacteria</taxon>
        <taxon>Pseudomonadati</taxon>
        <taxon>Bacteroidota</taxon>
        <taxon>Bacteroidia</taxon>
        <taxon>Bacteroidales</taxon>
        <taxon>Prevotellaceae</taxon>
        <taxon>Alloprevotella</taxon>
    </lineage>
</organism>
<evidence type="ECO:0000256" key="1">
    <source>
        <dbReference type="SAM" id="Phobius"/>
    </source>
</evidence>
<keyword evidence="1" id="KW-0812">Transmembrane</keyword>
<feature type="transmembrane region" description="Helical" evidence="1">
    <location>
        <begin position="24"/>
        <end position="53"/>
    </location>
</feature>
<accession>C9LGG6</accession>
<name>C9LGG6_9BACT</name>
<comment type="caution">
    <text evidence="2">The sequence shown here is derived from an EMBL/GenBank/DDBJ whole genome shotgun (WGS) entry which is preliminary data.</text>
</comment>
<evidence type="ECO:0000313" key="2">
    <source>
        <dbReference type="EMBL" id="EEX71774.1"/>
    </source>
</evidence>
<dbReference type="Proteomes" id="UP000003460">
    <property type="component" value="Unassembled WGS sequence"/>
</dbReference>
<dbReference type="AlphaFoldDB" id="C9LGG6"/>
<proteinExistence type="predicted"/>